<comment type="caution">
    <text evidence="1">The sequence shown here is derived from an EMBL/GenBank/DDBJ whole genome shotgun (WGS) entry which is preliminary data.</text>
</comment>
<name>A0A8J2X0A1_9STRA</name>
<reference evidence="1" key="1">
    <citation type="submission" date="2021-11" db="EMBL/GenBank/DDBJ databases">
        <authorList>
            <consortium name="Genoscope - CEA"/>
            <person name="William W."/>
        </authorList>
    </citation>
    <scope>NUCLEOTIDE SEQUENCE</scope>
</reference>
<proteinExistence type="predicted"/>
<dbReference type="EMBL" id="CAKKNE010000004">
    <property type="protein sequence ID" value="CAH0374784.1"/>
    <property type="molecule type" value="Genomic_DNA"/>
</dbReference>
<organism evidence="1 2">
    <name type="scientific">Pelagomonas calceolata</name>
    <dbReference type="NCBI Taxonomy" id="35677"/>
    <lineage>
        <taxon>Eukaryota</taxon>
        <taxon>Sar</taxon>
        <taxon>Stramenopiles</taxon>
        <taxon>Ochrophyta</taxon>
        <taxon>Pelagophyceae</taxon>
        <taxon>Pelagomonadales</taxon>
        <taxon>Pelagomonadaceae</taxon>
        <taxon>Pelagomonas</taxon>
    </lineage>
</organism>
<dbReference type="Proteomes" id="UP000789595">
    <property type="component" value="Unassembled WGS sequence"/>
</dbReference>
<evidence type="ECO:0000313" key="2">
    <source>
        <dbReference type="Proteomes" id="UP000789595"/>
    </source>
</evidence>
<dbReference type="AlphaFoldDB" id="A0A8J2X0A1"/>
<keyword evidence="2" id="KW-1185">Reference proteome</keyword>
<protein>
    <recommendedName>
        <fullName evidence="3">Sulfotransferase domain-containing protein</fullName>
    </recommendedName>
</protein>
<accession>A0A8J2X0A1</accession>
<sequence length="328" mass="36673">MRSRTAAAPTSPPRKAAPATYSRTDHIAMVVLATVGCLLLLAPQRDPVFTHAVPRPPARARNANCRILNSTLKLSSCDDNYDENYVYPLLITGVGRSGTRFAAKTLTARGYDVAHDDARVGRVGAASWPLAIREGAYAYQLPNFAQVNAGFRGPNPRWRVRRVFHQTRDPLKTVLSRANSVGMMVSPWSYSDPLLFRDGLGYCPGFPPASELEAWRRDRRAVEGGGAPWTQDMRLRVALFHYVFWNDWVRAYADWTYKVEDFDADEIARRAALGPPRPPARPIPAAAAENSRAMDPALASVTWADLERISPVVWRRATRLAREFGYDY</sequence>
<gene>
    <name evidence="1" type="ORF">PECAL_4P20860</name>
</gene>
<evidence type="ECO:0008006" key="3">
    <source>
        <dbReference type="Google" id="ProtNLM"/>
    </source>
</evidence>
<dbReference type="OrthoDB" id="406826at2759"/>
<evidence type="ECO:0000313" key="1">
    <source>
        <dbReference type="EMBL" id="CAH0374784.1"/>
    </source>
</evidence>